<organism evidence="2 3">
    <name type="scientific">Teladorsagia circumcincta</name>
    <name type="common">Brown stomach worm</name>
    <name type="synonym">Ostertagia circumcincta</name>
    <dbReference type="NCBI Taxonomy" id="45464"/>
    <lineage>
        <taxon>Eukaryota</taxon>
        <taxon>Metazoa</taxon>
        <taxon>Ecdysozoa</taxon>
        <taxon>Nematoda</taxon>
        <taxon>Chromadorea</taxon>
        <taxon>Rhabditida</taxon>
        <taxon>Rhabditina</taxon>
        <taxon>Rhabditomorpha</taxon>
        <taxon>Strongyloidea</taxon>
        <taxon>Trichostrongylidae</taxon>
        <taxon>Teladorsagia</taxon>
    </lineage>
</organism>
<dbReference type="OrthoDB" id="10011262at2759"/>
<protein>
    <submittedName>
        <fullName evidence="2">Uncharacterized protein</fullName>
    </submittedName>
</protein>
<dbReference type="Proteomes" id="UP000230423">
    <property type="component" value="Unassembled WGS sequence"/>
</dbReference>
<keyword evidence="3" id="KW-1185">Reference proteome</keyword>
<evidence type="ECO:0000313" key="3">
    <source>
        <dbReference type="Proteomes" id="UP000230423"/>
    </source>
</evidence>
<keyword evidence="1" id="KW-1133">Transmembrane helix</keyword>
<reference evidence="2 3" key="1">
    <citation type="submission" date="2015-09" db="EMBL/GenBank/DDBJ databases">
        <title>Draft genome of the parasitic nematode Teladorsagia circumcincta isolate WARC Sus (inbred).</title>
        <authorList>
            <person name="Mitreva M."/>
        </authorList>
    </citation>
    <scope>NUCLEOTIDE SEQUENCE [LARGE SCALE GENOMIC DNA]</scope>
    <source>
        <strain evidence="2 3">S</strain>
    </source>
</reference>
<keyword evidence="1" id="KW-0472">Membrane</keyword>
<dbReference type="PANTHER" id="PTHR46895">
    <property type="entry name" value="PROTEIN CBG20548-RELATED"/>
    <property type="match status" value="1"/>
</dbReference>
<dbReference type="PANTHER" id="PTHR46895:SF5">
    <property type="entry name" value="G-PROTEIN COUPLED RECEPTORS FAMILY 1 PROFILE DOMAIN-CONTAINING PROTEIN"/>
    <property type="match status" value="1"/>
</dbReference>
<feature type="transmembrane region" description="Helical" evidence="1">
    <location>
        <begin position="97"/>
        <end position="117"/>
    </location>
</feature>
<accession>A0A2G9U7L4</accession>
<name>A0A2G9U7L4_TELCI</name>
<evidence type="ECO:0000256" key="1">
    <source>
        <dbReference type="SAM" id="Phobius"/>
    </source>
</evidence>
<gene>
    <name evidence="2" type="ORF">TELCIR_12046</name>
</gene>
<dbReference type="EMBL" id="KZ348399">
    <property type="protein sequence ID" value="PIO66246.1"/>
    <property type="molecule type" value="Genomic_DNA"/>
</dbReference>
<sequence length="173" mass="19738">MSEYTAYQATVPAEGDLMSQKIQLCPPEAHISLRPTRRENTMNEQLGVDYYEPYELLRTLFRITELFTLMDPAFVCFSDDQLRLSGSQLEHFLNTVVFPPLCAFGIVGNILTIMVLVNNDLMSRGGQHGNMRYGILPFLLCEDKNVIKEMVIEGKEDQLILRLERALHPTEPS</sequence>
<proteinExistence type="predicted"/>
<evidence type="ECO:0000313" key="2">
    <source>
        <dbReference type="EMBL" id="PIO66246.1"/>
    </source>
</evidence>
<keyword evidence="1" id="KW-0812">Transmembrane</keyword>
<dbReference type="AlphaFoldDB" id="A0A2G9U7L4"/>